<evidence type="ECO:0000313" key="2">
    <source>
        <dbReference type="Proteomes" id="UP001143856"/>
    </source>
</evidence>
<gene>
    <name evidence="1" type="ORF">NUW58_g7238</name>
</gene>
<organism evidence="1 2">
    <name type="scientific">Xylaria curta</name>
    <dbReference type="NCBI Taxonomy" id="42375"/>
    <lineage>
        <taxon>Eukaryota</taxon>
        <taxon>Fungi</taxon>
        <taxon>Dikarya</taxon>
        <taxon>Ascomycota</taxon>
        <taxon>Pezizomycotina</taxon>
        <taxon>Sordariomycetes</taxon>
        <taxon>Xylariomycetidae</taxon>
        <taxon>Xylariales</taxon>
        <taxon>Xylariaceae</taxon>
        <taxon>Xylaria</taxon>
    </lineage>
</organism>
<protein>
    <submittedName>
        <fullName evidence="1">Uncharacterized protein</fullName>
    </submittedName>
</protein>
<proteinExistence type="predicted"/>
<comment type="caution">
    <text evidence="1">The sequence shown here is derived from an EMBL/GenBank/DDBJ whole genome shotgun (WGS) entry which is preliminary data.</text>
</comment>
<reference evidence="1" key="1">
    <citation type="submission" date="2022-10" db="EMBL/GenBank/DDBJ databases">
        <title>Genome Sequence of Xylaria curta.</title>
        <authorList>
            <person name="Buettner E."/>
        </authorList>
    </citation>
    <scope>NUCLEOTIDE SEQUENCE</scope>
    <source>
        <strain evidence="1">Babe10</strain>
    </source>
</reference>
<evidence type="ECO:0000313" key="1">
    <source>
        <dbReference type="EMBL" id="KAJ2979295.1"/>
    </source>
</evidence>
<dbReference type="EMBL" id="JAPDGR010001828">
    <property type="protein sequence ID" value="KAJ2979295.1"/>
    <property type="molecule type" value="Genomic_DNA"/>
</dbReference>
<sequence length="1145" mass="126718">MPILCCCRNRQAAAKESHTEAVELPTQPPRARLSKTLSRSDTNMYLSSILASRGPSQLTLPTYHNIVDPEGVDADDSDDDGPERDTRVSNTGALGSFRTKLIRRLSHRTDTKTSSRSSVSTSNEELARRAELKRLMHKRIQEELKSEEEEDDLRLATPRRRSISNCKEPELSRGGPRDTIEFSVSADEQETKKEVDMSPEISLPSTPVIGGPQEPCEQQIGCSGSAKRSITDSYHGCNASLDEMGSSIQRPPPSCLTPVHISGGSGRESPSTASWRLSYSAIHIESYIEPLVEAGQSSHPQSPELEPENSFSGQEGDTATNSSNPTIQDETISTRQTAQLEQQADPNGNQKENDSSNHSPETSDGRYSPLDMWLRSQDLRCSSILSSPSDSGVLIDRPRESKVSEVAEGHGKFENSISDLSGLRDYTVDTSSNLQEHDLEAWPKLPKHSINGEKASITTPSNESIALRRILHRMENALPPEGSITEDQAQDVSSRYTSSRYTTRPNSQQATPGGSRLSLAELLGSRRIPQQLSPIYGPISPYRATTSDKSDISSYRTALNKTPSSDQVKPKLELPQVHMAKALSTNASETASLRQREEELKSIKKRFGLTPARRYPIAPVRSKFREEFEDSKGLNSGRISIFSKLHLSFPKRARTSSSHTELNKSEEENGIRATNSQNPNEAKSSVAGSNKDQYQPPNMVSETYNQKSAVSQWQRLTKQDANARPGRLKAKLVRVSKPKTDIYNTGARTTPVSSFRLNATKEHAADSERRDSAEKVYSPSTKANNMAILKEAETKDTVDIHAGVLQEWVHQLQAEDVQRQTRTESRVDVPKRQHPRPRTPPESWAKWPSHTRDERTAPAGKKDKVNSFDFAMSMNSNYSKIEAEDKASSKERELTATSRNLSSQVGKALKLGWNKMITRTGSLGRASDQQLETQRARRSHGFLEYPELELLPTAAGYREVQALDQQIGAMKRHSMSKGRTMPQSSSDGGRRLLASRIAEEVHKFQTIGDETSSSEVEHRAQVSPTRQFLPAHALSTGRPKSCDPELSGAPEPQCPYEDCVQTQILDSDNDNTTAKDQDRATIKRAKSTGNIEAKLSGNMLAANEAASSSRGPVYKTRTSGLRRHQSLGWIRGHRRSGDRDKLSAV</sequence>
<accession>A0ACC1NIZ7</accession>
<keyword evidence="2" id="KW-1185">Reference proteome</keyword>
<name>A0ACC1NIZ7_9PEZI</name>
<dbReference type="Proteomes" id="UP001143856">
    <property type="component" value="Unassembled WGS sequence"/>
</dbReference>